<feature type="signal peptide" evidence="2">
    <location>
        <begin position="1"/>
        <end position="19"/>
    </location>
</feature>
<feature type="region of interest" description="Disordered" evidence="1">
    <location>
        <begin position="40"/>
        <end position="59"/>
    </location>
</feature>
<dbReference type="AlphaFoldDB" id="A0A9X1FVG0"/>
<dbReference type="EMBL" id="JAHXDN010000003">
    <property type="protein sequence ID" value="MBW4708740.1"/>
    <property type="molecule type" value="Genomic_DNA"/>
</dbReference>
<accession>A0A9X1FVG0</accession>
<dbReference type="RefSeq" id="WP_219503190.1">
    <property type="nucleotide sequence ID" value="NZ_JAHXDN010000003.1"/>
</dbReference>
<dbReference type="Proteomes" id="UP001138661">
    <property type="component" value="Unassembled WGS sequence"/>
</dbReference>
<evidence type="ECO:0000313" key="4">
    <source>
        <dbReference type="Proteomes" id="UP001138661"/>
    </source>
</evidence>
<feature type="compositionally biased region" description="Basic and acidic residues" evidence="1">
    <location>
        <begin position="40"/>
        <end position="49"/>
    </location>
</feature>
<evidence type="ECO:0000256" key="1">
    <source>
        <dbReference type="SAM" id="MobiDB-lite"/>
    </source>
</evidence>
<evidence type="ECO:0000313" key="3">
    <source>
        <dbReference type="EMBL" id="MBW4708740.1"/>
    </source>
</evidence>
<keyword evidence="4" id="KW-1185">Reference proteome</keyword>
<gene>
    <name evidence="3" type="ORF">KX928_13205</name>
</gene>
<name>A0A9X1FVG0_9RHOB</name>
<protein>
    <submittedName>
        <fullName evidence="3">Uncharacterized protein</fullName>
    </submittedName>
</protein>
<keyword evidence="2" id="KW-0732">Signal</keyword>
<proteinExistence type="predicted"/>
<comment type="caution">
    <text evidence="3">The sequence shown here is derived from an EMBL/GenBank/DDBJ whole genome shotgun (WGS) entry which is preliminary data.</text>
</comment>
<reference evidence="3" key="1">
    <citation type="submission" date="2021-07" db="EMBL/GenBank/DDBJ databases">
        <title>Roseobacter insulae sp. nov., isolated from a tidal flat.</title>
        <authorList>
            <person name="Park S."/>
            <person name="Yoon J.-H."/>
        </authorList>
    </citation>
    <scope>NUCLEOTIDE SEQUENCE</scope>
    <source>
        <strain evidence="3">YSTF-M11</strain>
    </source>
</reference>
<feature type="chain" id="PRO_5040835641" evidence="2">
    <location>
        <begin position="20"/>
        <end position="91"/>
    </location>
</feature>
<sequence length="91" mass="10043">MTIATTIFSALALTSTAQAGLVQDLSFFGLTHPILTFLPRRDDVTKPDPESPMGDSRPVAGFHHQAVLHPVVVRQNQRRPFSINRDPHTEA</sequence>
<evidence type="ECO:0000256" key="2">
    <source>
        <dbReference type="SAM" id="SignalP"/>
    </source>
</evidence>
<organism evidence="3 4">
    <name type="scientific">Roseobacter insulae</name>
    <dbReference type="NCBI Taxonomy" id="2859783"/>
    <lineage>
        <taxon>Bacteria</taxon>
        <taxon>Pseudomonadati</taxon>
        <taxon>Pseudomonadota</taxon>
        <taxon>Alphaproteobacteria</taxon>
        <taxon>Rhodobacterales</taxon>
        <taxon>Roseobacteraceae</taxon>
        <taxon>Roseobacter</taxon>
    </lineage>
</organism>